<gene>
    <name evidence="4" type="ORF">GCM10010831_10660</name>
</gene>
<dbReference type="InterPro" id="IPR003399">
    <property type="entry name" value="Mce/MlaD"/>
</dbReference>
<evidence type="ECO:0000313" key="4">
    <source>
        <dbReference type="EMBL" id="GGE11053.1"/>
    </source>
</evidence>
<feature type="coiled-coil region" evidence="1">
    <location>
        <begin position="230"/>
        <end position="291"/>
    </location>
</feature>
<evidence type="ECO:0000313" key="5">
    <source>
        <dbReference type="Proteomes" id="UP000599688"/>
    </source>
</evidence>
<name>A0A917E7I4_9FLAO</name>
<protein>
    <submittedName>
        <fullName evidence="4">Organic solvent ABC transporter substrate-binding protein</fullName>
    </submittedName>
</protein>
<dbReference type="EMBL" id="BMGL01000005">
    <property type="protein sequence ID" value="GGE11053.1"/>
    <property type="molecule type" value="Genomic_DNA"/>
</dbReference>
<dbReference type="PANTHER" id="PTHR33371:SF4">
    <property type="entry name" value="INTERMEMBRANE PHOSPHOLIPID TRANSPORT SYSTEM BINDING PROTEIN MLAD"/>
    <property type="match status" value="1"/>
</dbReference>
<proteinExistence type="predicted"/>
<evidence type="ECO:0000256" key="1">
    <source>
        <dbReference type="SAM" id="Coils"/>
    </source>
</evidence>
<dbReference type="PANTHER" id="PTHR33371">
    <property type="entry name" value="INTERMEMBRANE PHOSPHOLIPID TRANSPORT SYSTEM BINDING PROTEIN MLAD-RELATED"/>
    <property type="match status" value="1"/>
</dbReference>
<dbReference type="InterPro" id="IPR052336">
    <property type="entry name" value="MlaD_Phospholipid_Transporter"/>
</dbReference>
<dbReference type="AlphaFoldDB" id="A0A917E7I4"/>
<comment type="caution">
    <text evidence="4">The sequence shown here is derived from an EMBL/GenBank/DDBJ whole genome shotgun (WGS) entry which is preliminary data.</text>
</comment>
<feature type="transmembrane region" description="Helical" evidence="2">
    <location>
        <begin position="7"/>
        <end position="27"/>
    </location>
</feature>
<feature type="domain" description="Mce/MlaD" evidence="3">
    <location>
        <begin position="36"/>
        <end position="112"/>
    </location>
</feature>
<evidence type="ECO:0000259" key="3">
    <source>
        <dbReference type="Pfam" id="PF02470"/>
    </source>
</evidence>
<dbReference type="Proteomes" id="UP000599688">
    <property type="component" value="Unassembled WGS sequence"/>
</dbReference>
<keyword evidence="2" id="KW-0472">Membrane</keyword>
<evidence type="ECO:0000256" key="2">
    <source>
        <dbReference type="SAM" id="Phobius"/>
    </source>
</evidence>
<keyword evidence="5" id="KW-1185">Reference proteome</keyword>
<reference evidence="4 5" key="1">
    <citation type="journal article" date="2014" name="Int. J. Syst. Evol. Microbiol.">
        <title>Complete genome sequence of Corynebacterium casei LMG S-19264T (=DSM 44701T), isolated from a smear-ripened cheese.</title>
        <authorList>
            <consortium name="US DOE Joint Genome Institute (JGI-PGF)"/>
            <person name="Walter F."/>
            <person name="Albersmeier A."/>
            <person name="Kalinowski J."/>
            <person name="Ruckert C."/>
        </authorList>
    </citation>
    <scope>NUCLEOTIDE SEQUENCE [LARGE SCALE GENOMIC DNA]</scope>
    <source>
        <strain evidence="4 5">CGMCC 1.12925</strain>
    </source>
</reference>
<dbReference type="Pfam" id="PF02470">
    <property type="entry name" value="MlaD"/>
    <property type="match status" value="1"/>
</dbReference>
<sequence length="315" mass="35019">MKITNEFKVGLLGITAVLLVIFGYNYLKGENLFEQSRTFYVVYDDVEGLSQSSEITINGLRIGTVSNIRFLNESGKIVVTLSINNDFNFSKNSIAKIYGGDFIGGKSMAIVPDYNIQEIAKSGDTLPGQVDDGLMELVNDKLAPLQQKMENTLVDLDTLLTSINKIFDAETRTSLKNSVTHLDEALVSFKNTSEEANLLLKNNKTNFSETLSNFNKASENLVNISDTLANANISESIANLSETLENLNGLAKGLQNGEGNMGKLLKDEKLYNNLEASTKQLEELLEDMKLNPKRYVHFSIFGKKDKEYSKPEEKK</sequence>
<keyword evidence="2" id="KW-1133">Transmembrane helix</keyword>
<dbReference type="RefSeq" id="WP_229737186.1">
    <property type="nucleotide sequence ID" value="NZ_BMGL01000005.1"/>
</dbReference>
<organism evidence="4 5">
    <name type="scientific">Psychroflexus salis</name>
    <dbReference type="NCBI Taxonomy" id="1526574"/>
    <lineage>
        <taxon>Bacteria</taxon>
        <taxon>Pseudomonadati</taxon>
        <taxon>Bacteroidota</taxon>
        <taxon>Flavobacteriia</taxon>
        <taxon>Flavobacteriales</taxon>
        <taxon>Flavobacteriaceae</taxon>
        <taxon>Psychroflexus</taxon>
    </lineage>
</organism>
<keyword evidence="2" id="KW-0812">Transmembrane</keyword>
<accession>A0A917E7I4</accession>
<keyword evidence="1" id="KW-0175">Coiled coil</keyword>